<protein>
    <submittedName>
        <fullName evidence="1">Uncharacterized protein</fullName>
    </submittedName>
</protein>
<keyword evidence="2" id="KW-1185">Reference proteome</keyword>
<comment type="caution">
    <text evidence="1">The sequence shown here is derived from an EMBL/GenBank/DDBJ whole genome shotgun (WGS) entry which is preliminary data.</text>
</comment>
<accession>A0A9W7XFR6</accession>
<gene>
    <name evidence="1" type="ORF">LPJ64_006447</name>
</gene>
<evidence type="ECO:0000313" key="1">
    <source>
        <dbReference type="EMBL" id="KAJ1641587.1"/>
    </source>
</evidence>
<evidence type="ECO:0000313" key="2">
    <source>
        <dbReference type="Proteomes" id="UP001145021"/>
    </source>
</evidence>
<feature type="non-terminal residue" evidence="1">
    <location>
        <position position="330"/>
    </location>
</feature>
<sequence>MHHTVLVVELYKGTREFNIDTALYLTGWVNPNKLIPFLPADILATQLFFDPIYVAVTHPDLDMTYVLREICCLYMAALAYPIEHPLTMMTEIVIGCQLALTACLNKCTVNIVALKPAVARAMALKKLALVLPSTEMLLTSPVVEPLAHQAVVAAVNKLFVCTLEQTKDNATPNLEPTPLPVKAASLTASSEVEPFAPQNAALTAETPSCALTVDNSSTTTKPNHSVLSTHPVVEPHAHQTVARFSKPWTCVPAVSKSSTATKSKAAVSSICPVVEPHAHQTMVRTVKPWTCVPAVNGNSTAAKQKAVTSALLLAHSAIQFAVTTKTTMQQ</sequence>
<name>A0A9W7XFR6_9FUNG</name>
<dbReference type="EMBL" id="JANBOH010000894">
    <property type="protein sequence ID" value="KAJ1641587.1"/>
    <property type="molecule type" value="Genomic_DNA"/>
</dbReference>
<dbReference type="Proteomes" id="UP001145021">
    <property type="component" value="Unassembled WGS sequence"/>
</dbReference>
<proteinExistence type="predicted"/>
<dbReference type="AlphaFoldDB" id="A0A9W7XFR6"/>
<organism evidence="1 2">
    <name type="scientific">Coemansia asiatica</name>
    <dbReference type="NCBI Taxonomy" id="1052880"/>
    <lineage>
        <taxon>Eukaryota</taxon>
        <taxon>Fungi</taxon>
        <taxon>Fungi incertae sedis</taxon>
        <taxon>Zoopagomycota</taxon>
        <taxon>Kickxellomycotina</taxon>
        <taxon>Kickxellomycetes</taxon>
        <taxon>Kickxellales</taxon>
        <taxon>Kickxellaceae</taxon>
        <taxon>Coemansia</taxon>
    </lineage>
</organism>
<reference evidence="1" key="1">
    <citation type="submission" date="2022-07" db="EMBL/GenBank/DDBJ databases">
        <title>Phylogenomic reconstructions and comparative analyses of Kickxellomycotina fungi.</title>
        <authorList>
            <person name="Reynolds N.K."/>
            <person name="Stajich J.E."/>
            <person name="Barry K."/>
            <person name="Grigoriev I.V."/>
            <person name="Crous P."/>
            <person name="Smith M.E."/>
        </authorList>
    </citation>
    <scope>NUCLEOTIDE SEQUENCE</scope>
    <source>
        <strain evidence="1">NBRC 105413</strain>
    </source>
</reference>